<keyword evidence="2" id="KW-1185">Reference proteome</keyword>
<evidence type="ECO:0000313" key="1">
    <source>
        <dbReference type="EMBL" id="MEQ2212435.1"/>
    </source>
</evidence>
<proteinExistence type="predicted"/>
<reference evidence="1 2" key="1">
    <citation type="submission" date="2021-06" db="EMBL/GenBank/DDBJ databases">
        <authorList>
            <person name="Palmer J.M."/>
        </authorList>
    </citation>
    <scope>NUCLEOTIDE SEQUENCE [LARGE SCALE GENOMIC DNA]</scope>
    <source>
        <strain evidence="1 2">XC_2019</strain>
        <tissue evidence="1">Muscle</tissue>
    </source>
</reference>
<accession>A0ABV0RWM3</accession>
<protein>
    <submittedName>
        <fullName evidence="1">Uncharacterized protein</fullName>
    </submittedName>
</protein>
<gene>
    <name evidence="1" type="ORF">XENOCAPTIV_030623</name>
</gene>
<comment type="caution">
    <text evidence="1">The sequence shown here is derived from an EMBL/GenBank/DDBJ whole genome shotgun (WGS) entry which is preliminary data.</text>
</comment>
<name>A0ABV0RWM3_9TELE</name>
<dbReference type="Proteomes" id="UP001434883">
    <property type="component" value="Unassembled WGS sequence"/>
</dbReference>
<sequence length="145" mass="15970">MLVVIAQTQLLPQPCVIFKAKMVQMKPGTSGRGGGGSLMNNKNRQNAGKCSGSFLSAVKSVDISFGGKLYSAPPLPTLLPPILKTTLCNKQMSGPRLQMKDGFTKSPCCSSFKLIRNHILLFPLHRHLFTFSLRPLEQICNMRHE</sequence>
<organism evidence="1 2">
    <name type="scientific">Xenoophorus captivus</name>
    <dbReference type="NCBI Taxonomy" id="1517983"/>
    <lineage>
        <taxon>Eukaryota</taxon>
        <taxon>Metazoa</taxon>
        <taxon>Chordata</taxon>
        <taxon>Craniata</taxon>
        <taxon>Vertebrata</taxon>
        <taxon>Euteleostomi</taxon>
        <taxon>Actinopterygii</taxon>
        <taxon>Neopterygii</taxon>
        <taxon>Teleostei</taxon>
        <taxon>Neoteleostei</taxon>
        <taxon>Acanthomorphata</taxon>
        <taxon>Ovalentaria</taxon>
        <taxon>Atherinomorphae</taxon>
        <taxon>Cyprinodontiformes</taxon>
        <taxon>Goodeidae</taxon>
        <taxon>Xenoophorus</taxon>
    </lineage>
</organism>
<dbReference type="EMBL" id="JAHRIN010059774">
    <property type="protein sequence ID" value="MEQ2212435.1"/>
    <property type="molecule type" value="Genomic_DNA"/>
</dbReference>
<evidence type="ECO:0000313" key="2">
    <source>
        <dbReference type="Proteomes" id="UP001434883"/>
    </source>
</evidence>